<accession>A0AAV7IBN2</accession>
<protein>
    <submittedName>
        <fullName evidence="1">Uncharacterized protein</fullName>
    </submittedName>
</protein>
<evidence type="ECO:0000313" key="1">
    <source>
        <dbReference type="EMBL" id="KAH0550190.1"/>
    </source>
</evidence>
<keyword evidence="2" id="KW-1185">Reference proteome</keyword>
<dbReference type="AlphaFoldDB" id="A0AAV7IBN2"/>
<sequence>MHLESDTFRRLTVEEVQVKDKKDVKDDFEALLMKGMYSTGDCKASGAAGGGVKRELFVLNSIPRRSMQCPRG</sequence>
<name>A0AAV7IBN2_COTGL</name>
<dbReference type="EMBL" id="JAHXZJ010001864">
    <property type="protein sequence ID" value="KAH0550190.1"/>
    <property type="molecule type" value="Genomic_DNA"/>
</dbReference>
<reference evidence="1 2" key="1">
    <citation type="journal article" date="2021" name="J. Hered.">
        <title>A chromosome-level genome assembly of the parasitoid wasp, Cotesia glomerata (Hymenoptera: Braconidae).</title>
        <authorList>
            <person name="Pinto B.J."/>
            <person name="Weis J.J."/>
            <person name="Gamble T."/>
            <person name="Ode P.J."/>
            <person name="Paul R."/>
            <person name="Zaspel J.M."/>
        </authorList>
    </citation>
    <scope>NUCLEOTIDE SEQUENCE [LARGE SCALE GENOMIC DNA]</scope>
    <source>
        <strain evidence="1">CgM1</strain>
    </source>
</reference>
<proteinExistence type="predicted"/>
<organism evidence="1 2">
    <name type="scientific">Cotesia glomerata</name>
    <name type="common">Lepidopteran parasitic wasp</name>
    <name type="synonym">Apanteles glomeratus</name>
    <dbReference type="NCBI Taxonomy" id="32391"/>
    <lineage>
        <taxon>Eukaryota</taxon>
        <taxon>Metazoa</taxon>
        <taxon>Ecdysozoa</taxon>
        <taxon>Arthropoda</taxon>
        <taxon>Hexapoda</taxon>
        <taxon>Insecta</taxon>
        <taxon>Pterygota</taxon>
        <taxon>Neoptera</taxon>
        <taxon>Endopterygota</taxon>
        <taxon>Hymenoptera</taxon>
        <taxon>Apocrita</taxon>
        <taxon>Ichneumonoidea</taxon>
        <taxon>Braconidae</taxon>
        <taxon>Microgastrinae</taxon>
        <taxon>Cotesia</taxon>
    </lineage>
</organism>
<gene>
    <name evidence="1" type="ORF">KQX54_017944</name>
</gene>
<dbReference type="Proteomes" id="UP000826195">
    <property type="component" value="Unassembled WGS sequence"/>
</dbReference>
<evidence type="ECO:0000313" key="2">
    <source>
        <dbReference type="Proteomes" id="UP000826195"/>
    </source>
</evidence>
<comment type="caution">
    <text evidence="1">The sequence shown here is derived from an EMBL/GenBank/DDBJ whole genome shotgun (WGS) entry which is preliminary data.</text>
</comment>